<name>A0A427A089_ENSVE</name>
<protein>
    <submittedName>
        <fullName evidence="1">Uncharacterized protein</fullName>
    </submittedName>
</protein>
<comment type="caution">
    <text evidence="1">The sequence shown here is derived from an EMBL/GenBank/DDBJ whole genome shotgun (WGS) entry which is preliminary data.</text>
</comment>
<organism evidence="1 2">
    <name type="scientific">Ensete ventricosum</name>
    <name type="common">Abyssinian banana</name>
    <name type="synonym">Musa ensete</name>
    <dbReference type="NCBI Taxonomy" id="4639"/>
    <lineage>
        <taxon>Eukaryota</taxon>
        <taxon>Viridiplantae</taxon>
        <taxon>Streptophyta</taxon>
        <taxon>Embryophyta</taxon>
        <taxon>Tracheophyta</taxon>
        <taxon>Spermatophyta</taxon>
        <taxon>Magnoliopsida</taxon>
        <taxon>Liliopsida</taxon>
        <taxon>Zingiberales</taxon>
        <taxon>Musaceae</taxon>
        <taxon>Ensete</taxon>
    </lineage>
</organism>
<dbReference type="Proteomes" id="UP000287651">
    <property type="component" value="Unassembled WGS sequence"/>
</dbReference>
<proteinExistence type="predicted"/>
<accession>A0A427A089</accession>
<evidence type="ECO:0000313" key="2">
    <source>
        <dbReference type="Proteomes" id="UP000287651"/>
    </source>
</evidence>
<sequence>WLGIDAKEATVHEVAKILPLPDLLISIVSIKADYLSRQPARIASLGYSPRPLLRLVLQEYAARFRILVNDDRLLYLTNPLESFK</sequence>
<gene>
    <name evidence="1" type="ORF">B296_00011648</name>
</gene>
<feature type="non-terminal residue" evidence="1">
    <location>
        <position position="1"/>
    </location>
</feature>
<evidence type="ECO:0000313" key="1">
    <source>
        <dbReference type="EMBL" id="RRT69626.1"/>
    </source>
</evidence>
<dbReference type="AlphaFoldDB" id="A0A427A089"/>
<dbReference type="EMBL" id="AMZH03004286">
    <property type="protein sequence ID" value="RRT69626.1"/>
    <property type="molecule type" value="Genomic_DNA"/>
</dbReference>
<reference evidence="1 2" key="1">
    <citation type="journal article" date="2014" name="Agronomy (Basel)">
        <title>A Draft Genome Sequence for Ensete ventricosum, the Drought-Tolerant Tree Against Hunger.</title>
        <authorList>
            <person name="Harrison J."/>
            <person name="Moore K.A."/>
            <person name="Paszkiewicz K."/>
            <person name="Jones T."/>
            <person name="Grant M."/>
            <person name="Ambacheew D."/>
            <person name="Muzemil S."/>
            <person name="Studholme D.J."/>
        </authorList>
    </citation>
    <scope>NUCLEOTIDE SEQUENCE [LARGE SCALE GENOMIC DNA]</scope>
</reference>